<keyword evidence="3" id="KW-0240">DNA-directed RNA polymerase</keyword>
<feature type="domain" description="DNA-directed RNA polymerase RBP11-like dimerisation" evidence="7">
    <location>
        <begin position="20"/>
        <end position="92"/>
    </location>
</feature>
<dbReference type="GO" id="GO:0006362">
    <property type="term" value="P:transcription elongation by RNA polymerase I"/>
    <property type="evidence" value="ECO:0007669"/>
    <property type="project" value="TreeGrafter"/>
</dbReference>
<dbReference type="InterPro" id="IPR033898">
    <property type="entry name" value="RNAP_AC19"/>
</dbReference>
<accession>R7QPU5</accession>
<dbReference type="AlphaFoldDB" id="R7QPU5"/>
<comment type="subcellular location">
    <subcellularLocation>
        <location evidence="1">Nucleus</location>
    </subcellularLocation>
</comment>
<protein>
    <recommendedName>
        <fullName evidence="2">DNA-directed RNA polymerases I and III subunit RPAC2</fullName>
    </recommendedName>
</protein>
<name>R7QPU5_CHOCR</name>
<evidence type="ECO:0000313" key="8">
    <source>
        <dbReference type="EMBL" id="CDF40492.1"/>
    </source>
</evidence>
<dbReference type="GO" id="GO:0005736">
    <property type="term" value="C:RNA polymerase I complex"/>
    <property type="evidence" value="ECO:0007669"/>
    <property type="project" value="TreeGrafter"/>
</dbReference>
<dbReference type="Proteomes" id="UP000012073">
    <property type="component" value="Unassembled WGS sequence"/>
</dbReference>
<keyword evidence="5" id="KW-0539">Nucleus</keyword>
<dbReference type="KEGG" id="ccp:CHC_T00000759001"/>
<dbReference type="CDD" id="cd07029">
    <property type="entry name" value="RNAP_I_III_AC19"/>
    <property type="match status" value="1"/>
</dbReference>
<dbReference type="Gene3D" id="3.30.1360.10">
    <property type="entry name" value="RNA polymerase, RBP11-like subunit"/>
    <property type="match status" value="1"/>
</dbReference>
<dbReference type="EMBL" id="HG002191">
    <property type="protein sequence ID" value="CDF40492.1"/>
    <property type="molecule type" value="Genomic_DNA"/>
</dbReference>
<dbReference type="PANTHER" id="PTHR13946:SF28">
    <property type="entry name" value="DNA-DIRECTED RNA POLYMERASES I AND III SUBUNIT RPAC2"/>
    <property type="match status" value="1"/>
</dbReference>
<dbReference type="InterPro" id="IPR036603">
    <property type="entry name" value="RBP11-like"/>
</dbReference>
<evidence type="ECO:0000256" key="6">
    <source>
        <dbReference type="ARBA" id="ARBA00025751"/>
    </source>
</evidence>
<dbReference type="PhylomeDB" id="R7QPU5"/>
<evidence type="ECO:0000313" key="9">
    <source>
        <dbReference type="Proteomes" id="UP000012073"/>
    </source>
</evidence>
<dbReference type="PROSITE" id="PS01154">
    <property type="entry name" value="RNA_POL_L_13KD"/>
    <property type="match status" value="1"/>
</dbReference>
<dbReference type="HAMAP" id="MF_00261">
    <property type="entry name" value="RNApol_arch_Rpo11"/>
    <property type="match status" value="1"/>
</dbReference>
<dbReference type="InterPro" id="IPR008193">
    <property type="entry name" value="RNA_pol_Rpb11_13-16kDa_CS"/>
</dbReference>
<dbReference type="InterPro" id="IPR022905">
    <property type="entry name" value="Rpo11-like"/>
</dbReference>
<dbReference type="RefSeq" id="XP_005710786.1">
    <property type="nucleotide sequence ID" value="XM_005710729.1"/>
</dbReference>
<dbReference type="InterPro" id="IPR009025">
    <property type="entry name" value="RBP11-like_dimer"/>
</dbReference>
<dbReference type="SUPFAM" id="SSF55257">
    <property type="entry name" value="RBP11-like subunits of RNA polymerase"/>
    <property type="match status" value="1"/>
</dbReference>
<dbReference type="Gramene" id="CDF40492">
    <property type="protein sequence ID" value="CDF40492"/>
    <property type="gene ID" value="CHC_T00000759001"/>
</dbReference>
<dbReference type="STRING" id="2769.R7QPU5"/>
<comment type="similarity">
    <text evidence="6">Belongs to the archaeal Rpo11/eukaryotic RPB11/RPC19 RNA polymerase subunit family.</text>
</comment>
<dbReference type="GO" id="GO:0005666">
    <property type="term" value="C:RNA polymerase III complex"/>
    <property type="evidence" value="ECO:0007669"/>
    <property type="project" value="TreeGrafter"/>
</dbReference>
<evidence type="ECO:0000256" key="5">
    <source>
        <dbReference type="ARBA" id="ARBA00023242"/>
    </source>
</evidence>
<dbReference type="OrthoDB" id="4209at2759"/>
<dbReference type="Pfam" id="PF13656">
    <property type="entry name" value="RNA_pol_L_2"/>
    <property type="match status" value="1"/>
</dbReference>
<keyword evidence="9" id="KW-1185">Reference proteome</keyword>
<sequence length="108" mass="12504">MEIAKDNESKLEVSGIDETCLTFILRDEDHTLGNSLRYVLMKNPQVRFCGYSIPHPSENIMNIRVETYKGSAADVFRKALLDLRAISEHIKESFTVKVEEYHTRQENE</sequence>
<evidence type="ECO:0000256" key="4">
    <source>
        <dbReference type="ARBA" id="ARBA00023163"/>
    </source>
</evidence>
<keyword evidence="4" id="KW-0804">Transcription</keyword>
<evidence type="ECO:0000256" key="3">
    <source>
        <dbReference type="ARBA" id="ARBA00022478"/>
    </source>
</evidence>
<organism evidence="8 9">
    <name type="scientific">Chondrus crispus</name>
    <name type="common">Carrageen Irish moss</name>
    <name type="synonym">Polymorpha crispa</name>
    <dbReference type="NCBI Taxonomy" id="2769"/>
    <lineage>
        <taxon>Eukaryota</taxon>
        <taxon>Rhodophyta</taxon>
        <taxon>Florideophyceae</taxon>
        <taxon>Rhodymeniophycidae</taxon>
        <taxon>Gigartinales</taxon>
        <taxon>Gigartinaceae</taxon>
        <taxon>Chondrus</taxon>
    </lineage>
</organism>
<evidence type="ECO:0000259" key="7">
    <source>
        <dbReference type="Pfam" id="PF13656"/>
    </source>
</evidence>
<dbReference type="GO" id="GO:0003899">
    <property type="term" value="F:DNA-directed RNA polymerase activity"/>
    <property type="evidence" value="ECO:0007669"/>
    <property type="project" value="InterPro"/>
</dbReference>
<gene>
    <name evidence="8" type="ORF">CHC_T00000759001</name>
</gene>
<dbReference type="GO" id="GO:0006383">
    <property type="term" value="P:transcription by RNA polymerase III"/>
    <property type="evidence" value="ECO:0007669"/>
    <property type="project" value="TreeGrafter"/>
</dbReference>
<dbReference type="OMA" id="MRIQMYD"/>
<dbReference type="FunFam" id="3.30.1360.10:FF:000006">
    <property type="entry name" value="DNA-directed RNA polymerases I and III subunit RPAC2"/>
    <property type="match status" value="1"/>
</dbReference>
<evidence type="ECO:0000256" key="2">
    <source>
        <dbReference type="ARBA" id="ARBA00022079"/>
    </source>
</evidence>
<dbReference type="GeneID" id="17318503"/>
<dbReference type="GO" id="GO:0046983">
    <property type="term" value="F:protein dimerization activity"/>
    <property type="evidence" value="ECO:0007669"/>
    <property type="project" value="InterPro"/>
</dbReference>
<proteinExistence type="inferred from homology"/>
<reference evidence="9" key="1">
    <citation type="journal article" date="2013" name="Proc. Natl. Acad. Sci. U.S.A.">
        <title>Genome structure and metabolic features in the red seaweed Chondrus crispus shed light on evolution of the Archaeplastida.</title>
        <authorList>
            <person name="Collen J."/>
            <person name="Porcel B."/>
            <person name="Carre W."/>
            <person name="Ball S.G."/>
            <person name="Chaparro C."/>
            <person name="Tonon T."/>
            <person name="Barbeyron T."/>
            <person name="Michel G."/>
            <person name="Noel B."/>
            <person name="Valentin K."/>
            <person name="Elias M."/>
            <person name="Artiguenave F."/>
            <person name="Arun A."/>
            <person name="Aury J.M."/>
            <person name="Barbosa-Neto J.F."/>
            <person name="Bothwell J.H."/>
            <person name="Bouget F.Y."/>
            <person name="Brillet L."/>
            <person name="Cabello-Hurtado F."/>
            <person name="Capella-Gutierrez S."/>
            <person name="Charrier B."/>
            <person name="Cladiere L."/>
            <person name="Cock J.M."/>
            <person name="Coelho S.M."/>
            <person name="Colleoni C."/>
            <person name="Czjzek M."/>
            <person name="Da Silva C."/>
            <person name="Delage L."/>
            <person name="Denoeud F."/>
            <person name="Deschamps P."/>
            <person name="Dittami S.M."/>
            <person name="Gabaldon T."/>
            <person name="Gachon C.M."/>
            <person name="Groisillier A."/>
            <person name="Herve C."/>
            <person name="Jabbari K."/>
            <person name="Katinka M."/>
            <person name="Kloareg B."/>
            <person name="Kowalczyk N."/>
            <person name="Labadie K."/>
            <person name="Leblanc C."/>
            <person name="Lopez P.J."/>
            <person name="McLachlan D.H."/>
            <person name="Meslet-Cladiere L."/>
            <person name="Moustafa A."/>
            <person name="Nehr Z."/>
            <person name="Nyvall Collen P."/>
            <person name="Panaud O."/>
            <person name="Partensky F."/>
            <person name="Poulain J."/>
            <person name="Rensing S.A."/>
            <person name="Rousvoal S."/>
            <person name="Samson G."/>
            <person name="Symeonidi A."/>
            <person name="Weissenbach J."/>
            <person name="Zambounis A."/>
            <person name="Wincker P."/>
            <person name="Boyen C."/>
        </authorList>
    </citation>
    <scope>NUCLEOTIDE SEQUENCE [LARGE SCALE GENOMIC DNA]</scope>
    <source>
        <strain evidence="9">cv. Stackhouse</strain>
    </source>
</reference>
<dbReference type="PANTHER" id="PTHR13946">
    <property type="entry name" value="DNA-DIRECTED RNA POLYMERASE I,II,III"/>
    <property type="match status" value="1"/>
</dbReference>
<dbReference type="GO" id="GO:0003677">
    <property type="term" value="F:DNA binding"/>
    <property type="evidence" value="ECO:0007669"/>
    <property type="project" value="InterPro"/>
</dbReference>
<evidence type="ECO:0000256" key="1">
    <source>
        <dbReference type="ARBA" id="ARBA00004123"/>
    </source>
</evidence>